<evidence type="ECO:0000313" key="1">
    <source>
        <dbReference type="EMBL" id="QHT26434.1"/>
    </source>
</evidence>
<protein>
    <submittedName>
        <fullName evidence="1">Uncharacterized protein</fullName>
    </submittedName>
</protein>
<sequence length="201" mass="24306">MEQIIKEIRDSQNIMAQWAQGKNERSIAIEKFNELIKKYPERYEKLMDLNLRRIIANTKINNATKCVLLFGNYSQYDPMMEKLCTNSNVDYFYHYEAIKHYNYYCKDELDCDKMRIGQILTYDDFKTIMECGEKYIYSYFKLILPFVVDVELVKKILDKNNISYTCTPYYKQYYYLWFVPYRSKTIDGYIINIDLSTTKDE</sequence>
<name>A0A6C0EBH6_9ZZZZ</name>
<proteinExistence type="predicted"/>
<dbReference type="AlphaFoldDB" id="A0A6C0EBH6"/>
<reference evidence="1" key="1">
    <citation type="journal article" date="2020" name="Nature">
        <title>Giant virus diversity and host interactions through global metagenomics.</title>
        <authorList>
            <person name="Schulz F."/>
            <person name="Roux S."/>
            <person name="Paez-Espino D."/>
            <person name="Jungbluth S."/>
            <person name="Walsh D.A."/>
            <person name="Denef V.J."/>
            <person name="McMahon K.D."/>
            <person name="Konstantinidis K.T."/>
            <person name="Eloe-Fadrosh E.A."/>
            <person name="Kyrpides N.C."/>
            <person name="Woyke T."/>
        </authorList>
    </citation>
    <scope>NUCLEOTIDE SEQUENCE</scope>
    <source>
        <strain evidence="1">GVMAG-M-3300023179-27</strain>
    </source>
</reference>
<organism evidence="1">
    <name type="scientific">viral metagenome</name>
    <dbReference type="NCBI Taxonomy" id="1070528"/>
    <lineage>
        <taxon>unclassified sequences</taxon>
        <taxon>metagenomes</taxon>
        <taxon>organismal metagenomes</taxon>
    </lineage>
</organism>
<accession>A0A6C0EBH6</accession>
<dbReference type="EMBL" id="MN739789">
    <property type="protein sequence ID" value="QHT26434.1"/>
    <property type="molecule type" value="Genomic_DNA"/>
</dbReference>